<dbReference type="PANTHER" id="PTHR13090">
    <property type="entry name" value="ARGININE-HYDROXYLASE NDUFAF5, MITOCHONDRIAL"/>
    <property type="match status" value="1"/>
</dbReference>
<evidence type="ECO:0000256" key="2">
    <source>
        <dbReference type="ARBA" id="ARBA00022679"/>
    </source>
</evidence>
<dbReference type="InterPro" id="IPR013216">
    <property type="entry name" value="Methyltransf_11"/>
</dbReference>
<evidence type="ECO:0000313" key="4">
    <source>
        <dbReference type="EMBL" id="CRH06792.1"/>
    </source>
</evidence>
<proteinExistence type="predicted"/>
<dbReference type="GO" id="GO:0032259">
    <property type="term" value="P:methylation"/>
    <property type="evidence" value="ECO:0007669"/>
    <property type="project" value="UniProtKB-KW"/>
</dbReference>
<gene>
    <name evidence="4" type="ORF">MAGMO_2637</name>
</gene>
<dbReference type="InterPro" id="IPR029063">
    <property type="entry name" value="SAM-dependent_MTases_sf"/>
</dbReference>
<organism evidence="4">
    <name type="scientific">Magnetococcus massalia (strain MO-1)</name>
    <dbReference type="NCBI Taxonomy" id="451514"/>
    <lineage>
        <taxon>Bacteria</taxon>
        <taxon>Pseudomonadati</taxon>
        <taxon>Pseudomonadota</taxon>
        <taxon>Magnetococcia</taxon>
        <taxon>Magnetococcales</taxon>
        <taxon>Magnetococcaceae</taxon>
        <taxon>Magnetococcus</taxon>
    </lineage>
</organism>
<accession>A0A1S7LIJ5</accession>
<sequence length="305" mass="34041">MANSVEPLVQHLHARPPQVEPKRVRKLLRRALEHGPMQDGPIAETAQLLAERLEEARITPERILLLGSRCHTLQNRIAQLWPKAHVTTLTLEPGWAAALRPARKKLWQRRSAPYLTAHPDQLPFANGTFDIVISNLTLHWSMELSKGLGEARRVLRGNGWFHLTLPGHGNLYPLRQAMMDEDQARYGRSYSRMPEPLDIQTLGDRLVRAGFTLPVSDREGFMFELPNLPTLLEMMAELGSGNPYGERPPGLGGRGYLQAVESRLRQQQGAGPDAPLQLPMELLFAAAWKAADPGGNNLALPKQEA</sequence>
<evidence type="ECO:0000259" key="3">
    <source>
        <dbReference type="Pfam" id="PF08241"/>
    </source>
</evidence>
<reference evidence="4" key="1">
    <citation type="submission" date="2015-04" db="EMBL/GenBank/DDBJ databases">
        <authorList>
            <person name="Syromyatnikov M.Y."/>
            <person name="Popov V.N."/>
        </authorList>
    </citation>
    <scope>NUCLEOTIDE SEQUENCE</scope>
    <source>
        <strain evidence="4">MO-1</strain>
    </source>
</reference>
<keyword evidence="2 4" id="KW-0808">Transferase</keyword>
<dbReference type="GO" id="GO:0008757">
    <property type="term" value="F:S-adenosylmethionine-dependent methyltransferase activity"/>
    <property type="evidence" value="ECO:0007669"/>
    <property type="project" value="InterPro"/>
</dbReference>
<name>A0A1S7LIJ5_MAGMO</name>
<dbReference type="AlphaFoldDB" id="A0A1S7LIJ5"/>
<dbReference type="InterPro" id="IPR050602">
    <property type="entry name" value="Malonyl-ACP_OMT"/>
</dbReference>
<evidence type="ECO:0000256" key="1">
    <source>
        <dbReference type="ARBA" id="ARBA00022603"/>
    </source>
</evidence>
<dbReference type="Gene3D" id="3.40.50.150">
    <property type="entry name" value="Vaccinia Virus protein VP39"/>
    <property type="match status" value="1"/>
</dbReference>
<dbReference type="EMBL" id="LO017727">
    <property type="protein sequence ID" value="CRH06792.1"/>
    <property type="molecule type" value="Genomic_DNA"/>
</dbReference>
<dbReference type="Pfam" id="PF08241">
    <property type="entry name" value="Methyltransf_11"/>
    <property type="match status" value="1"/>
</dbReference>
<feature type="domain" description="Methyltransferase type 11" evidence="3">
    <location>
        <begin position="84"/>
        <end position="161"/>
    </location>
</feature>
<dbReference type="SUPFAM" id="SSF53335">
    <property type="entry name" value="S-adenosyl-L-methionine-dependent methyltransferases"/>
    <property type="match status" value="1"/>
</dbReference>
<dbReference type="PANTHER" id="PTHR13090:SF1">
    <property type="entry name" value="ARGININE-HYDROXYLASE NDUFAF5, MITOCHONDRIAL"/>
    <property type="match status" value="1"/>
</dbReference>
<protein>
    <submittedName>
        <fullName evidence="4">Putative SAM-dependent methyltransferase</fullName>
    </submittedName>
</protein>
<dbReference type="CDD" id="cd02440">
    <property type="entry name" value="AdoMet_MTases"/>
    <property type="match status" value="1"/>
</dbReference>
<keyword evidence="1 4" id="KW-0489">Methyltransferase</keyword>